<evidence type="ECO:0000256" key="13">
    <source>
        <dbReference type="ARBA" id="ARBA00023242"/>
    </source>
</evidence>
<keyword evidence="13" id="KW-0539">Nucleus</keyword>
<comment type="caution">
    <text evidence="19">The sequence shown here is derived from an EMBL/GenBank/DDBJ whole genome shotgun (WGS) entry which is preliminary data.</text>
</comment>
<organism evidence="19 20">
    <name type="scientific">Laodelphax striatellus</name>
    <name type="common">Small brown planthopper</name>
    <name type="synonym">Delphax striatella</name>
    <dbReference type="NCBI Taxonomy" id="195883"/>
    <lineage>
        <taxon>Eukaryota</taxon>
        <taxon>Metazoa</taxon>
        <taxon>Ecdysozoa</taxon>
        <taxon>Arthropoda</taxon>
        <taxon>Hexapoda</taxon>
        <taxon>Insecta</taxon>
        <taxon>Pterygota</taxon>
        <taxon>Neoptera</taxon>
        <taxon>Paraneoptera</taxon>
        <taxon>Hemiptera</taxon>
        <taxon>Auchenorrhyncha</taxon>
        <taxon>Fulgoroidea</taxon>
        <taxon>Delphacidae</taxon>
        <taxon>Criomorphinae</taxon>
        <taxon>Laodelphax</taxon>
    </lineage>
</organism>
<dbReference type="InterPro" id="IPR021536">
    <property type="entry name" value="DNA_ligase_IV_dom"/>
</dbReference>
<dbReference type="InterPro" id="IPR000977">
    <property type="entry name" value="DNA_ligase_ATP-dep"/>
</dbReference>
<dbReference type="SMART" id="SM00292">
    <property type="entry name" value="BRCT"/>
    <property type="match status" value="2"/>
</dbReference>
<keyword evidence="6" id="KW-0677">Repeat</keyword>
<dbReference type="PANTHER" id="PTHR45997:SF1">
    <property type="entry name" value="DNA LIGASE 4"/>
    <property type="match status" value="1"/>
</dbReference>
<dbReference type="SMR" id="A0A482X6G5"/>
<feature type="domain" description="BRCT" evidence="18">
    <location>
        <begin position="827"/>
        <end position="891"/>
    </location>
</feature>
<evidence type="ECO:0000256" key="16">
    <source>
        <dbReference type="RuleBase" id="RU004196"/>
    </source>
</evidence>
<dbReference type="GO" id="GO:0003677">
    <property type="term" value="F:DNA binding"/>
    <property type="evidence" value="ECO:0007669"/>
    <property type="project" value="InterPro"/>
</dbReference>
<evidence type="ECO:0000256" key="15">
    <source>
        <dbReference type="RuleBase" id="RU000617"/>
    </source>
</evidence>
<dbReference type="SUPFAM" id="SSF52113">
    <property type="entry name" value="BRCT domain"/>
    <property type="match status" value="2"/>
</dbReference>
<proteinExistence type="inferred from homology"/>
<dbReference type="InterPro" id="IPR044125">
    <property type="entry name" value="Adenylation_DNA_ligase_IV"/>
</dbReference>
<keyword evidence="7 15" id="KW-0547">Nucleotide-binding</keyword>
<dbReference type="AlphaFoldDB" id="A0A482X6G5"/>
<comment type="catalytic activity">
    <reaction evidence="14 15">
        <text>ATP + (deoxyribonucleotide)n-3'-hydroxyl + 5'-phospho-(deoxyribonucleotide)m = (deoxyribonucleotide)n+m + AMP + diphosphate.</text>
        <dbReference type="EC" id="6.5.1.1"/>
    </reaction>
</comment>
<evidence type="ECO:0000313" key="19">
    <source>
        <dbReference type="EMBL" id="RZF41479.1"/>
    </source>
</evidence>
<dbReference type="Gene3D" id="1.10.3260.10">
    <property type="entry name" value="DNA ligase, ATP-dependent, N-terminal domain"/>
    <property type="match status" value="1"/>
</dbReference>
<dbReference type="SUPFAM" id="SSF56091">
    <property type="entry name" value="DNA ligase/mRNA capping enzyme, catalytic domain"/>
    <property type="match status" value="1"/>
</dbReference>
<keyword evidence="12 15" id="KW-0234">DNA repair</keyword>
<keyword evidence="4 15" id="KW-0436">Ligase</keyword>
<dbReference type="SUPFAM" id="SSF50249">
    <property type="entry name" value="Nucleic acid-binding proteins"/>
    <property type="match status" value="1"/>
</dbReference>
<evidence type="ECO:0000256" key="2">
    <source>
        <dbReference type="ARBA" id="ARBA00004123"/>
    </source>
</evidence>
<comment type="similarity">
    <text evidence="3 16">Belongs to the ATP-dependent DNA ligase family.</text>
</comment>
<dbReference type="SUPFAM" id="SSF117018">
    <property type="entry name" value="ATP-dependent DNA ligase DNA-binding domain"/>
    <property type="match status" value="1"/>
</dbReference>
<evidence type="ECO:0000256" key="14">
    <source>
        <dbReference type="ARBA" id="ARBA00034003"/>
    </source>
</evidence>
<dbReference type="PROSITE" id="PS00333">
    <property type="entry name" value="DNA_LIGASE_A2"/>
    <property type="match status" value="1"/>
</dbReference>
<keyword evidence="8 15" id="KW-0227">DNA damage</keyword>
<dbReference type="GO" id="GO:0006297">
    <property type="term" value="P:nucleotide-excision repair, DNA gap filling"/>
    <property type="evidence" value="ECO:0007669"/>
    <property type="project" value="TreeGrafter"/>
</dbReference>
<dbReference type="Pfam" id="PF00533">
    <property type="entry name" value="BRCT"/>
    <property type="match status" value="1"/>
</dbReference>
<dbReference type="Gene3D" id="3.30.470.30">
    <property type="entry name" value="DNA ligase/mRNA capping enzyme"/>
    <property type="match status" value="1"/>
</dbReference>
<keyword evidence="5" id="KW-0479">Metal-binding</keyword>
<gene>
    <name evidence="19" type="ORF">LSTR_LSTR000193</name>
</gene>
<evidence type="ECO:0000256" key="7">
    <source>
        <dbReference type="ARBA" id="ARBA00022741"/>
    </source>
</evidence>
<keyword evidence="11 15" id="KW-0233">DNA recombination</keyword>
<dbReference type="GO" id="GO:0005958">
    <property type="term" value="C:DNA-dependent protein kinase-DNA ligase 4 complex"/>
    <property type="evidence" value="ECO:0007669"/>
    <property type="project" value="TreeGrafter"/>
</dbReference>
<evidence type="ECO:0000256" key="1">
    <source>
        <dbReference type="ARBA" id="ARBA00001946"/>
    </source>
</evidence>
<dbReference type="EC" id="6.5.1.1" evidence="15"/>
<dbReference type="GO" id="GO:0003910">
    <property type="term" value="F:DNA ligase (ATP) activity"/>
    <property type="evidence" value="ECO:0007669"/>
    <property type="project" value="UniProtKB-EC"/>
</dbReference>
<dbReference type="Pfam" id="PF11411">
    <property type="entry name" value="DNA_ligase_IV"/>
    <property type="match status" value="1"/>
</dbReference>
<evidence type="ECO:0000313" key="20">
    <source>
        <dbReference type="Proteomes" id="UP000291343"/>
    </source>
</evidence>
<dbReference type="GO" id="GO:0046872">
    <property type="term" value="F:metal ion binding"/>
    <property type="evidence" value="ECO:0007669"/>
    <property type="project" value="UniProtKB-KW"/>
</dbReference>
<comment type="cofactor">
    <cofactor evidence="1">
        <name>Mg(2+)</name>
        <dbReference type="ChEBI" id="CHEBI:18420"/>
    </cofactor>
</comment>
<comment type="subcellular location">
    <subcellularLocation>
        <location evidence="2">Nucleus</location>
    </subcellularLocation>
</comment>
<evidence type="ECO:0000256" key="5">
    <source>
        <dbReference type="ARBA" id="ARBA00022723"/>
    </source>
</evidence>
<dbReference type="InterPro" id="IPR012310">
    <property type="entry name" value="DNA_ligase_ATP-dep_cent"/>
</dbReference>
<dbReference type="PANTHER" id="PTHR45997">
    <property type="entry name" value="DNA LIGASE 4"/>
    <property type="match status" value="1"/>
</dbReference>
<dbReference type="PROSITE" id="PS50172">
    <property type="entry name" value="BRCT"/>
    <property type="match status" value="2"/>
</dbReference>
<dbReference type="InterPro" id="IPR001357">
    <property type="entry name" value="BRCT_dom"/>
</dbReference>
<reference evidence="19 20" key="1">
    <citation type="journal article" date="2017" name="Gigascience">
        <title>Genome sequence of the small brown planthopper, Laodelphax striatellus.</title>
        <authorList>
            <person name="Zhu J."/>
            <person name="Jiang F."/>
            <person name="Wang X."/>
            <person name="Yang P."/>
            <person name="Bao Y."/>
            <person name="Zhao W."/>
            <person name="Wang W."/>
            <person name="Lu H."/>
            <person name="Wang Q."/>
            <person name="Cui N."/>
            <person name="Li J."/>
            <person name="Chen X."/>
            <person name="Luo L."/>
            <person name="Yu J."/>
            <person name="Kang L."/>
            <person name="Cui F."/>
        </authorList>
    </citation>
    <scope>NUCLEOTIDE SEQUENCE [LARGE SCALE GENOMIC DNA]</scope>
    <source>
        <strain evidence="19">Lst14</strain>
    </source>
</reference>
<feature type="domain" description="ATP-dependent DNA ligase family profile" evidence="17">
    <location>
        <begin position="343"/>
        <end position="471"/>
    </location>
</feature>
<dbReference type="CDD" id="cd07968">
    <property type="entry name" value="OBF_DNA_ligase_IV"/>
    <property type="match status" value="1"/>
</dbReference>
<evidence type="ECO:0000256" key="4">
    <source>
        <dbReference type="ARBA" id="ARBA00022598"/>
    </source>
</evidence>
<keyword evidence="20" id="KW-1185">Reference proteome</keyword>
<dbReference type="InterPro" id="IPR012309">
    <property type="entry name" value="DNA_ligase_ATP-dep_C"/>
</dbReference>
<dbReference type="Gene3D" id="3.40.50.10190">
    <property type="entry name" value="BRCT domain"/>
    <property type="match status" value="2"/>
</dbReference>
<dbReference type="CDD" id="cd07903">
    <property type="entry name" value="Adenylation_DNA_ligase_IV"/>
    <property type="match status" value="1"/>
</dbReference>
<dbReference type="InterPro" id="IPR012308">
    <property type="entry name" value="DNA_ligase_ATP-dep_N"/>
</dbReference>
<dbReference type="FunCoup" id="A0A482X6G5">
    <property type="interactions" value="890"/>
</dbReference>
<feature type="domain" description="BRCT" evidence="18">
    <location>
        <begin position="634"/>
        <end position="725"/>
    </location>
</feature>
<evidence type="ECO:0000256" key="11">
    <source>
        <dbReference type="ARBA" id="ARBA00023172"/>
    </source>
</evidence>
<dbReference type="Proteomes" id="UP000291343">
    <property type="component" value="Unassembled WGS sequence"/>
</dbReference>
<dbReference type="Pfam" id="PF04679">
    <property type="entry name" value="DNA_ligase_A_C"/>
    <property type="match status" value="1"/>
</dbReference>
<dbReference type="Pfam" id="PF01068">
    <property type="entry name" value="DNA_ligase_A_M"/>
    <property type="match status" value="1"/>
</dbReference>
<name>A0A482X6G5_LAOST</name>
<keyword evidence="9 15" id="KW-0067">ATP-binding</keyword>
<evidence type="ECO:0000256" key="3">
    <source>
        <dbReference type="ARBA" id="ARBA00007572"/>
    </source>
</evidence>
<evidence type="ECO:0000256" key="12">
    <source>
        <dbReference type="ARBA" id="ARBA00023204"/>
    </source>
</evidence>
<dbReference type="PROSITE" id="PS50160">
    <property type="entry name" value="DNA_LIGASE_A3"/>
    <property type="match status" value="1"/>
</dbReference>
<dbReference type="InterPro" id="IPR036420">
    <property type="entry name" value="BRCT_dom_sf"/>
</dbReference>
<dbReference type="Pfam" id="PF04675">
    <property type="entry name" value="DNA_ligase_A_N"/>
    <property type="match status" value="1"/>
</dbReference>
<dbReference type="NCBIfam" id="TIGR00574">
    <property type="entry name" value="dnl1"/>
    <property type="match status" value="1"/>
</dbReference>
<evidence type="ECO:0000259" key="17">
    <source>
        <dbReference type="PROSITE" id="PS50160"/>
    </source>
</evidence>
<evidence type="ECO:0000259" key="18">
    <source>
        <dbReference type="PROSITE" id="PS50172"/>
    </source>
</evidence>
<dbReference type="FunFam" id="2.40.50.140:FF:000150">
    <property type="entry name" value="DNA ligase"/>
    <property type="match status" value="1"/>
</dbReference>
<dbReference type="GO" id="GO:0006303">
    <property type="term" value="P:double-strand break repair via nonhomologous end joining"/>
    <property type="evidence" value="ECO:0007669"/>
    <property type="project" value="TreeGrafter"/>
</dbReference>
<protein>
    <recommendedName>
        <fullName evidence="15">DNA ligase</fullName>
        <ecNumber evidence="15">6.5.1.1</ecNumber>
    </recommendedName>
</protein>
<dbReference type="STRING" id="195883.A0A482X6G5"/>
<dbReference type="GO" id="GO:0032807">
    <property type="term" value="C:DNA ligase IV complex"/>
    <property type="evidence" value="ECO:0007669"/>
    <property type="project" value="TreeGrafter"/>
</dbReference>
<dbReference type="OrthoDB" id="151490at2759"/>
<dbReference type="InterPro" id="IPR012340">
    <property type="entry name" value="NA-bd_OB-fold"/>
</dbReference>
<dbReference type="Gene3D" id="2.40.50.140">
    <property type="entry name" value="Nucleic acid-binding proteins"/>
    <property type="match status" value="1"/>
</dbReference>
<evidence type="ECO:0000256" key="10">
    <source>
        <dbReference type="ARBA" id="ARBA00022842"/>
    </source>
</evidence>
<dbReference type="GO" id="GO:0006310">
    <property type="term" value="P:DNA recombination"/>
    <property type="evidence" value="ECO:0007669"/>
    <property type="project" value="UniProtKB-KW"/>
</dbReference>
<keyword evidence="10" id="KW-0460">Magnesium</keyword>
<accession>A0A482X6G5</accession>
<evidence type="ECO:0000256" key="8">
    <source>
        <dbReference type="ARBA" id="ARBA00022763"/>
    </source>
</evidence>
<dbReference type="GO" id="GO:0005524">
    <property type="term" value="F:ATP binding"/>
    <property type="evidence" value="ECO:0007669"/>
    <property type="project" value="UniProtKB-KW"/>
</dbReference>
<dbReference type="InterPro" id="IPR036599">
    <property type="entry name" value="DNA_ligase_N_sf"/>
</dbReference>
<sequence length="894" mass="102057">MEGDFMFTEFCKICEKIAVSSKKKKGELLIKFINSFRIRTDGKYFYSVLRLLLPQCDKDRGPYGLKEHALAQRFIRAFSLPKNGQDADRLMNFRAPKSTGNTAGDFAEVVFWIIKNRHSASGELSVADVNKHLDNLALKHAEHNPRGFDEELLLMIQQMSPLEIKWLTRLLLKEMRIGMGHKKILHSYHRDAVDLFNVSFSLQKVCEKLYDPEKRLHEVEVCMFEPFRPMLAERCDVQKVDKELAGAPFHFLETKWDGERCQLHYDSGNFKYFSRNGFEYTDSFGPNDRVGSITPRLCKQLSPTVTSVILDGEMMGWNTKLKTFGSKGMNFDVKSLKLGHVHQPCFCAFDVLLLNGCVLTNKPLKERLNILSTVFTPLDGVIMLTESIKVSSRADVMKSLNNAIDNREEGIILKHPESIYKPNLRTGGWYKIKPEYTDGAMNDLDLIIIGGYYGEGRRKGLVSHFLLGVAVVKEDSIGDPKEFLAVGRVGSGCTVGELEELGAKLAEHWNKTRAKAAQPRGLVWTKEKPDLWIEPSKSCILQVKASEIVRSDAYPVNYTLRFPRIEKVRYDKRWQDCLTLKEFHELRLTASGKLYSSHIQSTSEVAKSKRIRLAQPVASVSVDRISFDVKRVKRVTNLFEGKEICVFSGDQENTKKQIETKVAENGGKVTQNPGKQTHFIICGSEKNSIRVRNAISSGKHDIVTVNWFFQCITMGFIVDFHPEDLICMCEDTSQRMKIMFDEYGDSFTEPATMDSLKEVFGRVEGKDNPEGPMSVKAKQKLDNLLFDGPNPYAVFRHYSSYFHNYNPEDSSRFVNPLNIAAIKFKFLGGTILNEIDERISNVILHSSALDELDKLRSTCKSTGQRISIVSDKWILESWKKRRCLDEEIFQFRFQ</sequence>
<dbReference type="GO" id="GO:0071897">
    <property type="term" value="P:DNA biosynthetic process"/>
    <property type="evidence" value="ECO:0007669"/>
    <property type="project" value="InterPro"/>
</dbReference>
<evidence type="ECO:0000256" key="9">
    <source>
        <dbReference type="ARBA" id="ARBA00022840"/>
    </source>
</evidence>
<dbReference type="InParanoid" id="A0A482X6G5"/>
<dbReference type="InterPro" id="IPR029710">
    <property type="entry name" value="LIG4"/>
</dbReference>
<dbReference type="PROSITE" id="PS00697">
    <property type="entry name" value="DNA_LIGASE_A1"/>
    <property type="match status" value="1"/>
</dbReference>
<dbReference type="EMBL" id="QKKF02016774">
    <property type="protein sequence ID" value="RZF41479.1"/>
    <property type="molecule type" value="Genomic_DNA"/>
</dbReference>
<evidence type="ECO:0000256" key="6">
    <source>
        <dbReference type="ARBA" id="ARBA00022737"/>
    </source>
</evidence>
<dbReference type="InterPro" id="IPR016059">
    <property type="entry name" value="DNA_ligase_ATP-dep_CS"/>
</dbReference>